<evidence type="ECO:0000256" key="1">
    <source>
        <dbReference type="SAM" id="Phobius"/>
    </source>
</evidence>
<proteinExistence type="predicted"/>
<gene>
    <name evidence="2" type="ORF">G4B88_022003</name>
</gene>
<organism evidence="2 3">
    <name type="scientific">Cannabis sativa</name>
    <name type="common">Hemp</name>
    <name type="synonym">Marijuana</name>
    <dbReference type="NCBI Taxonomy" id="3483"/>
    <lineage>
        <taxon>Eukaryota</taxon>
        <taxon>Viridiplantae</taxon>
        <taxon>Streptophyta</taxon>
        <taxon>Embryophyta</taxon>
        <taxon>Tracheophyta</taxon>
        <taxon>Spermatophyta</taxon>
        <taxon>Magnoliopsida</taxon>
        <taxon>eudicotyledons</taxon>
        <taxon>Gunneridae</taxon>
        <taxon>Pentapetalae</taxon>
        <taxon>rosids</taxon>
        <taxon>fabids</taxon>
        <taxon>Rosales</taxon>
        <taxon>Cannabaceae</taxon>
        <taxon>Cannabis</taxon>
    </lineage>
</organism>
<dbReference type="Proteomes" id="UP000583929">
    <property type="component" value="Unassembled WGS sequence"/>
</dbReference>
<keyword evidence="1" id="KW-0812">Transmembrane</keyword>
<evidence type="ECO:0000313" key="2">
    <source>
        <dbReference type="EMBL" id="KAF4375337.1"/>
    </source>
</evidence>
<reference evidence="2 3" key="1">
    <citation type="journal article" date="2020" name="bioRxiv">
        <title>Sequence and annotation of 42 cannabis genomes reveals extensive copy number variation in cannabinoid synthesis and pathogen resistance genes.</title>
        <authorList>
            <person name="Mckernan K.J."/>
            <person name="Helbert Y."/>
            <person name="Kane L.T."/>
            <person name="Ebling H."/>
            <person name="Zhang L."/>
            <person name="Liu B."/>
            <person name="Eaton Z."/>
            <person name="Mclaughlin S."/>
            <person name="Kingan S."/>
            <person name="Baybayan P."/>
            <person name="Concepcion G."/>
            <person name="Jordan M."/>
            <person name="Riva A."/>
            <person name="Barbazuk W."/>
            <person name="Harkins T."/>
        </authorList>
    </citation>
    <scope>NUCLEOTIDE SEQUENCE [LARGE SCALE GENOMIC DNA]</scope>
    <source>
        <strain evidence="3">cv. Jamaican Lion 4</strain>
        <tissue evidence="2">Leaf</tissue>
    </source>
</reference>
<keyword evidence="1" id="KW-1133">Transmembrane helix</keyword>
<keyword evidence="1" id="KW-0472">Membrane</keyword>
<keyword evidence="3" id="KW-1185">Reference proteome</keyword>
<feature type="transmembrane region" description="Helical" evidence="1">
    <location>
        <begin position="80"/>
        <end position="100"/>
    </location>
</feature>
<dbReference type="AlphaFoldDB" id="A0A7J6FXP8"/>
<sequence length="201" mass="23409">MIDKGCSTEVITYHCFLASLQQQKVIPGLFNRKFGRWSFLRPISIVCKKMGEFGMSPNYLDLSFCVRLCSEPIKTQHRLLLEKMIGMICLLLLLSMIAMICSSTESKPNQQFFAIDRQRRWWLWRQLIRRVKLPKASCPLFPRTACLGMTTKTAMDFPSFLYLPPPRSSSSPIEYSKTVLKYHSCWIWVKNRLGVMNVEKL</sequence>
<protein>
    <submittedName>
        <fullName evidence="2">Uncharacterized protein</fullName>
    </submittedName>
</protein>
<comment type="caution">
    <text evidence="2">The sequence shown here is derived from an EMBL/GenBank/DDBJ whole genome shotgun (WGS) entry which is preliminary data.</text>
</comment>
<evidence type="ECO:0000313" key="3">
    <source>
        <dbReference type="Proteomes" id="UP000583929"/>
    </source>
</evidence>
<name>A0A7J6FXP8_CANSA</name>
<dbReference type="EMBL" id="JAATIQ010000163">
    <property type="protein sequence ID" value="KAF4375337.1"/>
    <property type="molecule type" value="Genomic_DNA"/>
</dbReference>
<accession>A0A7J6FXP8</accession>